<dbReference type="EMBL" id="APCN01000483">
    <property type="status" value="NOT_ANNOTATED_CDS"/>
    <property type="molecule type" value="Genomic_DNA"/>
</dbReference>
<evidence type="ECO:0000313" key="1">
    <source>
        <dbReference type="EnsemblMetazoa" id="AARA014402-PA"/>
    </source>
</evidence>
<dbReference type="AlphaFoldDB" id="A0A182IFZ6"/>
<protein>
    <submittedName>
        <fullName evidence="1">Uncharacterized protein</fullName>
    </submittedName>
</protein>
<dbReference type="Proteomes" id="UP000075840">
    <property type="component" value="Unassembled WGS sequence"/>
</dbReference>
<keyword evidence="2" id="KW-1185">Reference proteome</keyword>
<dbReference type="VEuPathDB" id="VectorBase:AARA014402"/>
<sequence length="69" mass="8121">MTHCCSFICNEDEDRKAHTDTHTHTIRAHNSIGFPSRTANMAHVHCFVMFCLFRLELPVYLRCYILNHN</sequence>
<accession>A0A182IFZ6</accession>
<evidence type="ECO:0000313" key="2">
    <source>
        <dbReference type="Proteomes" id="UP000075840"/>
    </source>
</evidence>
<reference evidence="1" key="1">
    <citation type="submission" date="2022-08" db="UniProtKB">
        <authorList>
            <consortium name="EnsemblMetazoa"/>
        </authorList>
    </citation>
    <scope>IDENTIFICATION</scope>
    <source>
        <strain evidence="1">Dongola</strain>
    </source>
</reference>
<proteinExistence type="predicted"/>
<organism evidence="1 2">
    <name type="scientific">Anopheles arabiensis</name>
    <name type="common">Mosquito</name>
    <dbReference type="NCBI Taxonomy" id="7173"/>
    <lineage>
        <taxon>Eukaryota</taxon>
        <taxon>Metazoa</taxon>
        <taxon>Ecdysozoa</taxon>
        <taxon>Arthropoda</taxon>
        <taxon>Hexapoda</taxon>
        <taxon>Insecta</taxon>
        <taxon>Pterygota</taxon>
        <taxon>Neoptera</taxon>
        <taxon>Endopterygota</taxon>
        <taxon>Diptera</taxon>
        <taxon>Nematocera</taxon>
        <taxon>Culicoidea</taxon>
        <taxon>Culicidae</taxon>
        <taxon>Anophelinae</taxon>
        <taxon>Anopheles</taxon>
    </lineage>
</organism>
<dbReference type="EnsemblMetazoa" id="AARA014402-RA">
    <property type="protein sequence ID" value="AARA014402-PA"/>
    <property type="gene ID" value="AARA014402"/>
</dbReference>
<name>A0A182IFZ6_ANOAR</name>